<dbReference type="Pfam" id="PF00199">
    <property type="entry name" value="Catalase"/>
    <property type="match status" value="1"/>
</dbReference>
<dbReference type="GO" id="GO:0004096">
    <property type="term" value="F:catalase activity"/>
    <property type="evidence" value="ECO:0007669"/>
    <property type="project" value="InterPro"/>
</dbReference>
<evidence type="ECO:0000313" key="3">
    <source>
        <dbReference type="Proteomes" id="UP000754883"/>
    </source>
</evidence>
<accession>A0A9N9UCW7</accession>
<keyword evidence="3" id="KW-1185">Reference proteome</keyword>
<dbReference type="SMART" id="SM01060">
    <property type="entry name" value="Catalase"/>
    <property type="match status" value="1"/>
</dbReference>
<dbReference type="InterPro" id="IPR020835">
    <property type="entry name" value="Catalase_sf"/>
</dbReference>
<dbReference type="GO" id="GO:0042744">
    <property type="term" value="P:hydrogen peroxide catabolic process"/>
    <property type="evidence" value="ECO:0007669"/>
    <property type="project" value="TreeGrafter"/>
</dbReference>
<dbReference type="Gene3D" id="1.20.1280.120">
    <property type="match status" value="1"/>
</dbReference>
<dbReference type="InterPro" id="IPR024168">
    <property type="entry name" value="Catalase_SrpA-type_pred"/>
</dbReference>
<evidence type="ECO:0000313" key="2">
    <source>
        <dbReference type="EMBL" id="CAG9988100.1"/>
    </source>
</evidence>
<dbReference type="PANTHER" id="PTHR11465">
    <property type="entry name" value="CATALASE"/>
    <property type="match status" value="1"/>
</dbReference>
<dbReference type="EMBL" id="CABFNO020001443">
    <property type="protein sequence ID" value="CAG9988100.1"/>
    <property type="molecule type" value="Genomic_DNA"/>
</dbReference>
<dbReference type="CDD" id="cd08153">
    <property type="entry name" value="srpA_like"/>
    <property type="match status" value="1"/>
</dbReference>
<dbReference type="GO" id="GO:0005739">
    <property type="term" value="C:mitochondrion"/>
    <property type="evidence" value="ECO:0007669"/>
    <property type="project" value="TreeGrafter"/>
</dbReference>
<proteinExistence type="predicted"/>
<reference evidence="3" key="1">
    <citation type="submission" date="2019-06" db="EMBL/GenBank/DDBJ databases">
        <authorList>
            <person name="Broberg M."/>
        </authorList>
    </citation>
    <scope>NUCLEOTIDE SEQUENCE [LARGE SCALE GENOMIC DNA]</scope>
</reference>
<dbReference type="PROSITE" id="PS51402">
    <property type="entry name" value="CATALASE_3"/>
    <property type="match status" value="1"/>
</dbReference>
<dbReference type="Gene3D" id="2.40.180.10">
    <property type="entry name" value="Catalase core domain"/>
    <property type="match status" value="1"/>
</dbReference>
<comment type="caution">
    <text evidence="2">The sequence shown here is derived from an EMBL/GenBank/DDBJ whole genome shotgun (WGS) entry which is preliminary data.</text>
</comment>
<name>A0A9N9UCW7_9HYPO</name>
<feature type="domain" description="Catalase core" evidence="1">
    <location>
        <begin position="2"/>
        <end position="307"/>
    </location>
</feature>
<dbReference type="PRINTS" id="PR00067">
    <property type="entry name" value="CATALASE"/>
</dbReference>
<dbReference type="OrthoDB" id="2379805at2759"/>
<dbReference type="GO" id="GO:0042542">
    <property type="term" value="P:response to hydrogen peroxide"/>
    <property type="evidence" value="ECO:0007669"/>
    <property type="project" value="TreeGrafter"/>
</dbReference>
<dbReference type="InterPro" id="IPR018028">
    <property type="entry name" value="Catalase"/>
</dbReference>
<dbReference type="PIRSF" id="PIRSF000296">
    <property type="entry name" value="SrpA"/>
    <property type="match status" value="1"/>
</dbReference>
<evidence type="ECO:0000259" key="1">
    <source>
        <dbReference type="SMART" id="SM01060"/>
    </source>
</evidence>
<protein>
    <recommendedName>
        <fullName evidence="1">Catalase core domain-containing protein</fullName>
    </recommendedName>
</protein>
<dbReference type="Proteomes" id="UP000754883">
    <property type="component" value="Unassembled WGS sequence"/>
</dbReference>
<organism evidence="2 3">
    <name type="scientific">Clonostachys byssicola</name>
    <dbReference type="NCBI Taxonomy" id="160290"/>
    <lineage>
        <taxon>Eukaryota</taxon>
        <taxon>Fungi</taxon>
        <taxon>Dikarya</taxon>
        <taxon>Ascomycota</taxon>
        <taxon>Pezizomycotina</taxon>
        <taxon>Sordariomycetes</taxon>
        <taxon>Hypocreomycetidae</taxon>
        <taxon>Hypocreales</taxon>
        <taxon>Bionectriaceae</taxon>
        <taxon>Clonostachys</taxon>
    </lineage>
</organism>
<reference evidence="2 3" key="2">
    <citation type="submission" date="2021-10" db="EMBL/GenBank/DDBJ databases">
        <authorList>
            <person name="Piombo E."/>
        </authorList>
    </citation>
    <scope>NUCLEOTIDE SEQUENCE [LARGE SCALE GENOMIC DNA]</scope>
</reference>
<dbReference type="GO" id="GO:0020037">
    <property type="term" value="F:heme binding"/>
    <property type="evidence" value="ECO:0007669"/>
    <property type="project" value="InterPro"/>
</dbReference>
<gene>
    <name evidence="2" type="ORF">CBYS24578_00010719</name>
</gene>
<dbReference type="SUPFAM" id="SSF56634">
    <property type="entry name" value="Heme-dependent catalase-like"/>
    <property type="match status" value="1"/>
</dbReference>
<sequence length="308" mass="33700">MPLSDNKKIVENSEELIVTLRKIFGKNPGVRPAHAKGLLLEGTFTPTAEASSLSSAPHFKRASTPVVGRFSNASGFPQLPDTDKNSIANGFAIRFQLEETPRRVHTDIITVASPFFPVKNAEEALGFFGGVADGTVEQFVATHPAAARAVTAPKKFPVSLATQKYFGIHAFKFINAESVETYIRYRFVPKAGEKHLDDEDVKTKPDGYLFDALPGIVETGSIDFDIVAQIAEEGDVTDDATAIWPEDRKIVKLGTVSLNKIKENNEAEQKHIIFDPVPRVDGIEPSNDPLIDLRATIYLLSGKDRRAA</sequence>
<dbReference type="PANTHER" id="PTHR11465:SF62">
    <property type="entry name" value="CATALASE T"/>
    <property type="match status" value="1"/>
</dbReference>
<dbReference type="GO" id="GO:0005777">
    <property type="term" value="C:peroxisome"/>
    <property type="evidence" value="ECO:0007669"/>
    <property type="project" value="TreeGrafter"/>
</dbReference>
<dbReference type="AlphaFoldDB" id="A0A9N9UCW7"/>
<dbReference type="InterPro" id="IPR011614">
    <property type="entry name" value="Catalase_core"/>
</dbReference>